<evidence type="ECO:0000256" key="7">
    <source>
        <dbReference type="RuleBase" id="RU003345"/>
    </source>
</evidence>
<protein>
    <recommendedName>
        <fullName evidence="4">Aldehyde dehydrogenase</fullName>
    </recommendedName>
</protein>
<evidence type="ECO:0000313" key="9">
    <source>
        <dbReference type="EMBL" id="PWK52799.1"/>
    </source>
</evidence>
<comment type="similarity">
    <text evidence="1 4 7">Belongs to the aldehyde dehydrogenase family.</text>
</comment>
<dbReference type="Pfam" id="PF00171">
    <property type="entry name" value="Aldedh"/>
    <property type="match status" value="1"/>
</dbReference>
<dbReference type="SUPFAM" id="SSF53720">
    <property type="entry name" value="ALDH-like"/>
    <property type="match status" value="1"/>
</dbReference>
<feature type="active site" evidence="5">
    <location>
        <position position="257"/>
    </location>
</feature>
<reference evidence="9 10" key="1">
    <citation type="submission" date="2018-05" db="EMBL/GenBank/DDBJ databases">
        <title>Genomic Encyclopedia of Type Strains, Phase IV (KMG-IV): sequencing the most valuable type-strain genomes for metagenomic binning, comparative biology and taxonomic classification.</title>
        <authorList>
            <person name="Goeker M."/>
        </authorList>
    </citation>
    <scope>NUCLEOTIDE SEQUENCE [LARGE SCALE GENOMIC DNA]</scope>
    <source>
        <strain evidence="9 10">DSM 25350</strain>
    </source>
</reference>
<evidence type="ECO:0000256" key="2">
    <source>
        <dbReference type="ARBA" id="ARBA00023002"/>
    </source>
</evidence>
<dbReference type="PIRSF" id="PIRSF036492">
    <property type="entry name" value="ALDH"/>
    <property type="match status" value="1"/>
</dbReference>
<evidence type="ECO:0000256" key="3">
    <source>
        <dbReference type="ARBA" id="ARBA00023027"/>
    </source>
</evidence>
<dbReference type="AlphaFoldDB" id="A0A316FW47"/>
<dbReference type="PANTHER" id="PTHR43570:SF20">
    <property type="entry name" value="ALDEHYDE DEHYDROGENASE ALDX-RELATED"/>
    <property type="match status" value="1"/>
</dbReference>
<dbReference type="PROSITE" id="PS00687">
    <property type="entry name" value="ALDEHYDE_DEHYDR_GLU"/>
    <property type="match status" value="1"/>
</dbReference>
<dbReference type="Gene3D" id="3.40.605.10">
    <property type="entry name" value="Aldehyde Dehydrogenase, Chain A, domain 1"/>
    <property type="match status" value="1"/>
</dbReference>
<evidence type="ECO:0000313" key="10">
    <source>
        <dbReference type="Proteomes" id="UP000245790"/>
    </source>
</evidence>
<dbReference type="GO" id="GO:0004029">
    <property type="term" value="F:aldehyde dehydrogenase (NAD+) activity"/>
    <property type="evidence" value="ECO:0007669"/>
    <property type="project" value="TreeGrafter"/>
</dbReference>
<dbReference type="OrthoDB" id="9812625at2"/>
<dbReference type="InterPro" id="IPR012394">
    <property type="entry name" value="Aldehyde_DH_NAD(P)"/>
</dbReference>
<proteinExistence type="inferred from homology"/>
<evidence type="ECO:0000256" key="6">
    <source>
        <dbReference type="PROSITE-ProRule" id="PRU10007"/>
    </source>
</evidence>
<dbReference type="InterPro" id="IPR029510">
    <property type="entry name" value="Ald_DH_CS_GLU"/>
</dbReference>
<feature type="active site" evidence="5 6">
    <location>
        <position position="223"/>
    </location>
</feature>
<keyword evidence="10" id="KW-1185">Reference proteome</keyword>
<dbReference type="GO" id="GO:0005737">
    <property type="term" value="C:cytoplasm"/>
    <property type="evidence" value="ECO:0007669"/>
    <property type="project" value="TreeGrafter"/>
</dbReference>
<dbReference type="Proteomes" id="UP000245790">
    <property type="component" value="Unassembled WGS sequence"/>
</dbReference>
<gene>
    <name evidence="9" type="ORF">C8D97_10417</name>
</gene>
<organism evidence="9 10">
    <name type="scientific">Pleionea mediterranea</name>
    <dbReference type="NCBI Taxonomy" id="523701"/>
    <lineage>
        <taxon>Bacteria</taxon>
        <taxon>Pseudomonadati</taxon>
        <taxon>Pseudomonadota</taxon>
        <taxon>Gammaproteobacteria</taxon>
        <taxon>Oceanospirillales</taxon>
        <taxon>Pleioneaceae</taxon>
        <taxon>Pleionea</taxon>
    </lineage>
</organism>
<feature type="domain" description="Aldehyde dehydrogenase" evidence="8">
    <location>
        <begin position="25"/>
        <end position="449"/>
    </location>
</feature>
<comment type="caution">
    <text evidence="9">The sequence shown here is derived from an EMBL/GenBank/DDBJ whole genome shotgun (WGS) entry which is preliminary data.</text>
</comment>
<dbReference type="InterPro" id="IPR016163">
    <property type="entry name" value="Ald_DH_C"/>
</dbReference>
<dbReference type="EMBL" id="QGGU01000004">
    <property type="protein sequence ID" value="PWK52799.1"/>
    <property type="molecule type" value="Genomic_DNA"/>
</dbReference>
<sequence>MTTQQTTHTSDSKVFMQDIFEQQKHAFLSHPYPQKKERKEMLRALKKSLLKNKARLLKCLSADYSHRSDDDSLIADILPSVMTINHTLSHLKQWMKPEKRRVSMVFQPAKAWIEHQPLGVVGIIVPWNYPIYLTIGPLVAAIAAGNRVMIKLSEFTPYTNRILREVLEEVFDQTEVAVIEGNADIAASFSALAFDHLLFTGSTQVGKHVMRAAANNLTPVTLELGGKSPVFIGQDAPMELAVERMLYGKCLNAGQTCVAPDYVLCPQDKVATLIELIDNRFKSLYPSLDDNPDYSAMINESQYGRLKAWLSEAESAGCDIIELNPAGESFTPSSRKIPLTLVVNPPEHINLSQQEIFGPVLPIVAYETEHDAIRYIQNRPRPLALYLMSFNSRLQKQVLSLTHSGGVCINDSISHVVQDDLPFGGVGHSGMGHYHGKEGFLTFSKTKAIFKKGRFNSAKLAFPPYGRWIHKLIYKLYLR</sequence>
<dbReference type="FunFam" id="3.40.605.10:FF:000004">
    <property type="entry name" value="Aldehyde dehydrogenase"/>
    <property type="match status" value="1"/>
</dbReference>
<dbReference type="PANTHER" id="PTHR43570">
    <property type="entry name" value="ALDEHYDE DEHYDROGENASE"/>
    <property type="match status" value="1"/>
</dbReference>
<dbReference type="InterPro" id="IPR016161">
    <property type="entry name" value="Ald_DH/histidinol_DH"/>
</dbReference>
<keyword evidence="2 4" id="KW-0560">Oxidoreductase</keyword>
<dbReference type="InterPro" id="IPR016162">
    <property type="entry name" value="Ald_DH_N"/>
</dbReference>
<evidence type="ECO:0000256" key="1">
    <source>
        <dbReference type="ARBA" id="ARBA00009986"/>
    </source>
</evidence>
<dbReference type="GO" id="GO:0006081">
    <property type="term" value="P:aldehyde metabolic process"/>
    <property type="evidence" value="ECO:0007669"/>
    <property type="project" value="InterPro"/>
</dbReference>
<name>A0A316FW47_9GAMM</name>
<dbReference type="InterPro" id="IPR015590">
    <property type="entry name" value="Aldehyde_DH_dom"/>
</dbReference>
<dbReference type="Gene3D" id="3.40.309.10">
    <property type="entry name" value="Aldehyde Dehydrogenase, Chain A, domain 2"/>
    <property type="match status" value="1"/>
</dbReference>
<evidence type="ECO:0000259" key="8">
    <source>
        <dbReference type="Pfam" id="PF00171"/>
    </source>
</evidence>
<dbReference type="CDD" id="cd07133">
    <property type="entry name" value="ALDH_CALDH_CalB"/>
    <property type="match status" value="1"/>
</dbReference>
<evidence type="ECO:0000256" key="4">
    <source>
        <dbReference type="PIRNR" id="PIRNR036492"/>
    </source>
</evidence>
<accession>A0A316FW47</accession>
<keyword evidence="3" id="KW-0520">NAD</keyword>
<evidence type="ECO:0000256" key="5">
    <source>
        <dbReference type="PIRSR" id="PIRSR036492-1"/>
    </source>
</evidence>
<dbReference type="RefSeq" id="WP_109762789.1">
    <property type="nucleotide sequence ID" value="NZ_QGGU01000004.1"/>
</dbReference>